<feature type="domain" description="SWI/SNF and RSC complexes subunit Ssr4 N-terminal" evidence="2">
    <location>
        <begin position="3"/>
        <end position="219"/>
    </location>
</feature>
<feature type="compositionally biased region" description="Low complexity" evidence="1">
    <location>
        <begin position="210"/>
        <end position="220"/>
    </location>
</feature>
<keyword evidence="5" id="KW-1185">Reference proteome</keyword>
<dbReference type="OrthoDB" id="5321006at2759"/>
<dbReference type="GO" id="GO:0006338">
    <property type="term" value="P:chromatin remodeling"/>
    <property type="evidence" value="ECO:0007669"/>
    <property type="project" value="InterPro"/>
</dbReference>
<accession>A0A3N4LC53</accession>
<reference evidence="4 5" key="1">
    <citation type="journal article" date="2018" name="Nat. Ecol. Evol.">
        <title>Pezizomycetes genomes reveal the molecular basis of ectomycorrhizal truffle lifestyle.</title>
        <authorList>
            <person name="Murat C."/>
            <person name="Payen T."/>
            <person name="Noel B."/>
            <person name="Kuo A."/>
            <person name="Morin E."/>
            <person name="Chen J."/>
            <person name="Kohler A."/>
            <person name="Krizsan K."/>
            <person name="Balestrini R."/>
            <person name="Da Silva C."/>
            <person name="Montanini B."/>
            <person name="Hainaut M."/>
            <person name="Levati E."/>
            <person name="Barry K.W."/>
            <person name="Belfiori B."/>
            <person name="Cichocki N."/>
            <person name="Clum A."/>
            <person name="Dockter R.B."/>
            <person name="Fauchery L."/>
            <person name="Guy J."/>
            <person name="Iotti M."/>
            <person name="Le Tacon F."/>
            <person name="Lindquist E.A."/>
            <person name="Lipzen A."/>
            <person name="Malagnac F."/>
            <person name="Mello A."/>
            <person name="Molinier V."/>
            <person name="Miyauchi S."/>
            <person name="Poulain J."/>
            <person name="Riccioni C."/>
            <person name="Rubini A."/>
            <person name="Sitrit Y."/>
            <person name="Splivallo R."/>
            <person name="Traeger S."/>
            <person name="Wang M."/>
            <person name="Zifcakova L."/>
            <person name="Wipf D."/>
            <person name="Zambonelli A."/>
            <person name="Paolocci F."/>
            <person name="Nowrousian M."/>
            <person name="Ottonello S."/>
            <person name="Baldrian P."/>
            <person name="Spatafora J.W."/>
            <person name="Henrissat B."/>
            <person name="Nagy L.G."/>
            <person name="Aury J.M."/>
            <person name="Wincker P."/>
            <person name="Grigoriev I.V."/>
            <person name="Bonfante P."/>
            <person name="Martin F.M."/>
        </authorList>
    </citation>
    <scope>NUCLEOTIDE SEQUENCE [LARGE SCALE GENOMIC DNA]</scope>
    <source>
        <strain evidence="4 5">CCBAS932</strain>
    </source>
</reference>
<feature type="compositionally biased region" description="Gly residues" evidence="1">
    <location>
        <begin position="562"/>
        <end position="574"/>
    </location>
</feature>
<protein>
    <submittedName>
        <fullName evidence="4">DUF1750-domain-containing protein</fullName>
    </submittedName>
</protein>
<dbReference type="Proteomes" id="UP000277580">
    <property type="component" value="Unassembled WGS sequence"/>
</dbReference>
<dbReference type="Pfam" id="PF20497">
    <property type="entry name" value="SWI-SNF_Ssr4_C"/>
    <property type="match status" value="1"/>
</dbReference>
<feature type="compositionally biased region" description="Basic and acidic residues" evidence="1">
    <location>
        <begin position="298"/>
        <end position="307"/>
    </location>
</feature>
<dbReference type="STRING" id="1392247.A0A3N4LC53"/>
<evidence type="ECO:0000256" key="1">
    <source>
        <dbReference type="SAM" id="MobiDB-lite"/>
    </source>
</evidence>
<proteinExistence type="predicted"/>
<dbReference type="Pfam" id="PF08549">
    <property type="entry name" value="SWI-SNF_Ssr4_N"/>
    <property type="match status" value="1"/>
</dbReference>
<dbReference type="InParanoid" id="A0A3N4LC53"/>
<feature type="compositionally biased region" description="Low complexity" evidence="1">
    <location>
        <begin position="550"/>
        <end position="561"/>
    </location>
</feature>
<organism evidence="4 5">
    <name type="scientific">Morchella conica CCBAS932</name>
    <dbReference type="NCBI Taxonomy" id="1392247"/>
    <lineage>
        <taxon>Eukaryota</taxon>
        <taxon>Fungi</taxon>
        <taxon>Dikarya</taxon>
        <taxon>Ascomycota</taxon>
        <taxon>Pezizomycotina</taxon>
        <taxon>Pezizomycetes</taxon>
        <taxon>Pezizales</taxon>
        <taxon>Morchellaceae</taxon>
        <taxon>Morchella</taxon>
    </lineage>
</organism>
<dbReference type="InterPro" id="IPR013859">
    <property type="entry name" value="Ssr4_N"/>
</dbReference>
<feature type="region of interest" description="Disordered" evidence="1">
    <location>
        <begin position="200"/>
        <end position="307"/>
    </location>
</feature>
<feature type="compositionally biased region" description="Pro residues" evidence="1">
    <location>
        <begin position="258"/>
        <end position="269"/>
    </location>
</feature>
<feature type="domain" description="SWI/SNF and RSC complexes subunit Ssr4 C-terminal" evidence="3">
    <location>
        <begin position="292"/>
        <end position="487"/>
    </location>
</feature>
<name>A0A3N4LC53_9PEZI</name>
<evidence type="ECO:0000259" key="2">
    <source>
        <dbReference type="Pfam" id="PF08549"/>
    </source>
</evidence>
<evidence type="ECO:0000313" key="5">
    <source>
        <dbReference type="Proteomes" id="UP000277580"/>
    </source>
</evidence>
<gene>
    <name evidence="4" type="ORF">P167DRAFT_603101</name>
</gene>
<sequence length="640" mass="69055">MGDPSASVSPQLLHHLHAVCVMKYPICQSIQPEHLIDLLLKAPTVVQQYPFTWTMIEPPPAGTLMLSWHPPQMGTGCASDGYVWADPENVHTVDVKGYQVEIYYHKAGFNPNPNLQSVQSHALFSRRCYRLKPSAPTSPPETHNFWLLHYLNAERQNQVPIASIPITQGARQSFSARSYIAQLFAAGQLPRKEFYLGDPSTWPMITLPNQQQQQQQQQQQPLPPQTPQSARPMAPRGTPMQSAPPPQQPGGGYYTPTPTRPAPPKPAPPSAKRLKPTPPTHPQAAVDPGMTIDEEEDTSRGDMLDHLSPREIATTRYIQHHEWMEEVLGSVYSISRIKPVDLGLGLRGELESVTMGLLDPPVYPPTPATNKDAPAEKDQQAILEQFRPRVEQKIADIEAEIKHMEALHAARLTKISQSGIAKEAELRLRSTMAAPTPTSPDADDAAAGVDPVLAQLHSADIDTRAMDAIVAEVEAAIGKKVIEKQMLVKWELPIDEIVKMGGVVAEGASGLDTIMDGEEEAKAGSSGAAGAEGDEFAALDLDVGGETAFQQGEGEGSAVEGQGQGQEGEEGGLAGVDTIMDDFMNVDSKPDTPAGETKDMAGEDGNPDDGFTFDAGDDKDGISGDMPSMELLGSGDDAEL</sequence>
<dbReference type="AlphaFoldDB" id="A0A3N4LC53"/>
<evidence type="ECO:0000313" key="4">
    <source>
        <dbReference type="EMBL" id="RPB15575.1"/>
    </source>
</evidence>
<dbReference type="InterPro" id="IPR046464">
    <property type="entry name" value="SWI-SNF_Ssr4_C"/>
</dbReference>
<evidence type="ECO:0000259" key="3">
    <source>
        <dbReference type="Pfam" id="PF20497"/>
    </source>
</evidence>
<dbReference type="EMBL" id="ML119112">
    <property type="protein sequence ID" value="RPB15575.1"/>
    <property type="molecule type" value="Genomic_DNA"/>
</dbReference>
<feature type="region of interest" description="Disordered" evidence="1">
    <location>
        <begin position="548"/>
        <end position="640"/>
    </location>
</feature>